<proteinExistence type="predicted"/>
<dbReference type="EMBL" id="CP021455">
    <property type="protein sequence ID" value="ARU04377.1"/>
    <property type="molecule type" value="Genomic_DNA"/>
</dbReference>
<gene>
    <name evidence="2" type="ORF">CCO03_06540</name>
</gene>
<dbReference type="Gene3D" id="3.30.1540.10">
    <property type="entry name" value="formyl-coa transferase, domain 3"/>
    <property type="match status" value="1"/>
</dbReference>
<evidence type="ECO:0000313" key="2">
    <source>
        <dbReference type="EMBL" id="ARU04377.1"/>
    </source>
</evidence>
<dbReference type="SUPFAM" id="SSF89796">
    <property type="entry name" value="CoA-transferase family III (CaiB/BaiF)"/>
    <property type="match status" value="1"/>
</dbReference>
<dbReference type="Pfam" id="PF02515">
    <property type="entry name" value="CoA_transf_3"/>
    <property type="match status" value="1"/>
</dbReference>
<dbReference type="Proteomes" id="UP000196138">
    <property type="component" value="Chromosome"/>
</dbReference>
<reference evidence="2 3" key="1">
    <citation type="submission" date="2017-05" db="EMBL/GenBank/DDBJ databases">
        <authorList>
            <person name="Song R."/>
            <person name="Chenine A.L."/>
            <person name="Ruprecht R.M."/>
        </authorList>
    </citation>
    <scope>NUCLEOTIDE SEQUENCE [LARGE SCALE GENOMIC DNA]</scope>
    <source>
        <strain evidence="2 3">DSM 26136</strain>
    </source>
</reference>
<dbReference type="PANTHER" id="PTHR48207:SF3">
    <property type="entry name" value="SUCCINATE--HYDROXYMETHYLGLUTARATE COA-TRANSFERASE"/>
    <property type="match status" value="1"/>
</dbReference>
<evidence type="ECO:0000256" key="1">
    <source>
        <dbReference type="ARBA" id="ARBA00022679"/>
    </source>
</evidence>
<organism evidence="2 3">
    <name type="scientific">Comamonas serinivorans</name>
    <dbReference type="NCBI Taxonomy" id="1082851"/>
    <lineage>
        <taxon>Bacteria</taxon>
        <taxon>Pseudomonadati</taxon>
        <taxon>Pseudomonadota</taxon>
        <taxon>Betaproteobacteria</taxon>
        <taxon>Burkholderiales</taxon>
        <taxon>Comamonadaceae</taxon>
        <taxon>Comamonas</taxon>
    </lineage>
</organism>
<dbReference type="InterPro" id="IPR003673">
    <property type="entry name" value="CoA-Trfase_fam_III"/>
</dbReference>
<dbReference type="InterPro" id="IPR044855">
    <property type="entry name" value="CoA-Trfase_III_dom3_sf"/>
</dbReference>
<dbReference type="AlphaFoldDB" id="A0A1Y0ELA7"/>
<dbReference type="OrthoDB" id="5294844at2"/>
<keyword evidence="1 2" id="KW-0808">Transferase</keyword>
<dbReference type="PANTHER" id="PTHR48207">
    <property type="entry name" value="SUCCINATE--HYDROXYMETHYLGLUTARATE COA-TRANSFERASE"/>
    <property type="match status" value="1"/>
</dbReference>
<name>A0A1Y0ELA7_9BURK</name>
<evidence type="ECO:0000313" key="3">
    <source>
        <dbReference type="Proteomes" id="UP000196138"/>
    </source>
</evidence>
<protein>
    <submittedName>
        <fullName evidence="2">CoA transferase</fullName>
    </submittedName>
</protein>
<accession>A0A1Y0ELA7</accession>
<sequence length="408" mass="44715">MAKALEHLKILDLSRILAGPWATQVFADMGAEVIKVERPKIGDDTRAWGPPFLKDADGNITNDSSYFLSANRSKKSVTIDIATPEGQNLVRELAKTADVLVENYKVGTLKRYGLDYASIAEVNPRIVYCSITGFGQSGPYAPQPGYDFVFQGMGGLMSITGQPDGTPGDEPMKVGIAISDLLTGMYSATAILAALEHRRESGKGQYIDMALLDCVSAISSYQAINYFLSGKTPRRMGNAHSNMVPYQVFRCKQGDIICAVGNDTQYRDLCVKVFNRPDLAEDERFIKVSGRLENRDALVPVVAEIFKTKTMHEWMALMEAANVPCGPIYTIPEMFEDPQVKHRGTQLTLKHSVGVDAPGVANPFKFSETPVVYEKSAPLLGEHTDATLQQELGLTAEQIQGLRDRGVI</sequence>
<keyword evidence="3" id="KW-1185">Reference proteome</keyword>
<dbReference type="RefSeq" id="WP_087278830.1">
    <property type="nucleotide sequence ID" value="NZ_CP021455.1"/>
</dbReference>
<dbReference type="KEGG" id="cser:CCO03_06540"/>
<dbReference type="InterPro" id="IPR050483">
    <property type="entry name" value="CoA-transferase_III_domain"/>
</dbReference>
<dbReference type="GO" id="GO:0008410">
    <property type="term" value="F:CoA-transferase activity"/>
    <property type="evidence" value="ECO:0007669"/>
    <property type="project" value="TreeGrafter"/>
</dbReference>
<dbReference type="InterPro" id="IPR023606">
    <property type="entry name" value="CoA-Trfase_III_dom_1_sf"/>
</dbReference>
<dbReference type="Gene3D" id="3.40.50.10540">
    <property type="entry name" value="Crotonobetainyl-coa:carnitine coa-transferase, domain 1"/>
    <property type="match status" value="1"/>
</dbReference>